<evidence type="ECO:0000259" key="8">
    <source>
        <dbReference type="Pfam" id="PF10396"/>
    </source>
</evidence>
<feature type="domain" description="MnmE helical" evidence="9">
    <location>
        <begin position="143"/>
        <end position="499"/>
    </location>
</feature>
<dbReference type="GO" id="GO:0005739">
    <property type="term" value="C:mitochondrion"/>
    <property type="evidence" value="ECO:0007669"/>
    <property type="project" value="UniProtKB-SubCell"/>
</dbReference>
<evidence type="ECO:0000256" key="6">
    <source>
        <dbReference type="RuleBase" id="RU003313"/>
    </source>
</evidence>
<dbReference type="Pfam" id="PF10396">
    <property type="entry name" value="TrmE_N"/>
    <property type="match status" value="1"/>
</dbReference>
<dbReference type="HAMAP" id="MF_00379">
    <property type="entry name" value="GTPase_MnmE"/>
    <property type="match status" value="1"/>
</dbReference>
<dbReference type="Pfam" id="PF12631">
    <property type="entry name" value="MnmE_helical"/>
    <property type="match status" value="1"/>
</dbReference>
<dbReference type="SUPFAM" id="SSF116878">
    <property type="entry name" value="TrmE connector domain"/>
    <property type="match status" value="1"/>
</dbReference>
<dbReference type="GO" id="GO:0003924">
    <property type="term" value="F:GTPase activity"/>
    <property type="evidence" value="ECO:0007669"/>
    <property type="project" value="InterPro"/>
</dbReference>
<dbReference type="InterPro" id="IPR027266">
    <property type="entry name" value="TrmE/GcvT-like"/>
</dbReference>
<proteinExistence type="inferred from homology"/>
<dbReference type="InterPro" id="IPR025867">
    <property type="entry name" value="MnmE_helical"/>
</dbReference>
<dbReference type="FunFam" id="3.30.1360.120:FF:000007">
    <property type="entry name" value="tRNA modification GTPase GTPBP3, mitochondrial"/>
    <property type="match status" value="1"/>
</dbReference>
<dbReference type="NCBIfam" id="TIGR00450">
    <property type="entry name" value="mnmE_trmE_thdF"/>
    <property type="match status" value="1"/>
</dbReference>
<sequence>MLKFCSLLVNHSLRSFHTLTSETIFALSSGHGKCGVAVIRVSGSNSGIALKSMTGLETLPKPRMAILKTIKNPANGEIIDKGLILWFPSPRSFTGEDSFELQVHGGIAIINGILKTLAAIPHCRLAEPGEFTRRAFFNSKLDLTEVEGLADLLQAETEVQRKQAFLQSQGALSKVYNRWKTALINSVAHIEAHIDFEETETLEIGILESVQKEIKKLATEIEKHLDDGRKGEILRNGVKTVILGEPNVGKSSLLNLLCQRPAAIVTPIEGTTRDILEVTLNIGGYPLVLADTAGLRAKATDIVEKEGINRALQLYEKSDLIILVFNLEKYIKWKNKFSNKTQTDYIVEYIENLKLSNLVNVKVDGHKVDVVFNKPCIMVFNKSDLSDDINVVNSENCVSVSCVTEDGISNLIENISNHLKELCGEPSVEHPSMNQMRHRQHLTDCLKHLQLFLRQYENNENKDLVLMAEYLRKSMKHLGKLVGSVTTEDLLEVIFRDFCIGK</sequence>
<dbReference type="GO" id="GO:0030488">
    <property type="term" value="P:tRNA methylation"/>
    <property type="evidence" value="ECO:0007669"/>
    <property type="project" value="TreeGrafter"/>
</dbReference>
<evidence type="ECO:0000313" key="10">
    <source>
        <dbReference type="EMBL" id="CAH1109789.1"/>
    </source>
</evidence>
<dbReference type="CDD" id="cd04164">
    <property type="entry name" value="trmE"/>
    <property type="match status" value="1"/>
</dbReference>
<keyword evidence="11" id="KW-1185">Reference proteome</keyword>
<dbReference type="InterPro" id="IPR018948">
    <property type="entry name" value="GTP-bd_TrmE_N"/>
</dbReference>
<evidence type="ECO:0000256" key="4">
    <source>
        <dbReference type="ARBA" id="ARBA00022741"/>
    </source>
</evidence>
<dbReference type="InterPro" id="IPR004520">
    <property type="entry name" value="GTPase_MnmE"/>
</dbReference>
<dbReference type="Pfam" id="PF01926">
    <property type="entry name" value="MMR_HSR1"/>
    <property type="match status" value="1"/>
</dbReference>
<dbReference type="SUPFAM" id="SSF52540">
    <property type="entry name" value="P-loop containing nucleoside triphosphate hydrolases"/>
    <property type="match status" value="1"/>
</dbReference>
<dbReference type="Gene3D" id="3.40.50.300">
    <property type="entry name" value="P-loop containing nucleotide triphosphate hydrolases"/>
    <property type="match status" value="1"/>
</dbReference>
<feature type="domain" description="GTP-binding protein TrmE N-terminal" evidence="8">
    <location>
        <begin position="23"/>
        <end position="140"/>
    </location>
</feature>
<dbReference type="EMBL" id="OV651816">
    <property type="protein sequence ID" value="CAH1109789.1"/>
    <property type="molecule type" value="Genomic_DNA"/>
</dbReference>
<dbReference type="InterPro" id="IPR031168">
    <property type="entry name" value="G_TrmE"/>
</dbReference>
<accession>A0A9P0GBS5</accession>
<dbReference type="Gene3D" id="3.30.1360.120">
    <property type="entry name" value="Probable tRNA modification gtpase trme, domain 1"/>
    <property type="match status" value="1"/>
</dbReference>
<dbReference type="Gene3D" id="1.20.120.430">
    <property type="entry name" value="tRNA modification GTPase MnmE domain 2"/>
    <property type="match status" value="1"/>
</dbReference>
<dbReference type="GO" id="GO:0005525">
    <property type="term" value="F:GTP binding"/>
    <property type="evidence" value="ECO:0007669"/>
    <property type="project" value="UniProtKB-KW"/>
</dbReference>
<dbReference type="CDD" id="cd14858">
    <property type="entry name" value="TrmE_N"/>
    <property type="match status" value="1"/>
</dbReference>
<dbReference type="InterPro" id="IPR006073">
    <property type="entry name" value="GTP-bd"/>
</dbReference>
<dbReference type="AlphaFoldDB" id="A0A9P0GBS5"/>
<evidence type="ECO:0000259" key="9">
    <source>
        <dbReference type="Pfam" id="PF12631"/>
    </source>
</evidence>
<dbReference type="NCBIfam" id="TIGR00231">
    <property type="entry name" value="small_GTP"/>
    <property type="match status" value="1"/>
</dbReference>
<keyword evidence="3 6" id="KW-0819">tRNA processing</keyword>
<dbReference type="GO" id="GO:0002098">
    <property type="term" value="P:tRNA wobble uridine modification"/>
    <property type="evidence" value="ECO:0007669"/>
    <property type="project" value="TreeGrafter"/>
</dbReference>
<dbReference type="PANTHER" id="PTHR42714:SF2">
    <property type="entry name" value="TRNA MODIFICATION GTPASE GTPBP3, MITOCHONDRIAL"/>
    <property type="match status" value="1"/>
</dbReference>
<feature type="domain" description="G" evidence="7">
    <location>
        <begin position="240"/>
        <end position="338"/>
    </location>
</feature>
<dbReference type="NCBIfam" id="NF003661">
    <property type="entry name" value="PRK05291.1-3"/>
    <property type="match status" value="1"/>
</dbReference>
<dbReference type="Proteomes" id="UP001153636">
    <property type="component" value="Chromosome 4"/>
</dbReference>
<evidence type="ECO:0000313" key="11">
    <source>
        <dbReference type="Proteomes" id="UP001153636"/>
    </source>
</evidence>
<evidence type="ECO:0000256" key="2">
    <source>
        <dbReference type="ARBA" id="ARBA00011043"/>
    </source>
</evidence>
<evidence type="ECO:0000256" key="3">
    <source>
        <dbReference type="ARBA" id="ARBA00022694"/>
    </source>
</evidence>
<dbReference type="PANTHER" id="PTHR42714">
    <property type="entry name" value="TRNA MODIFICATION GTPASE GTPBP3"/>
    <property type="match status" value="1"/>
</dbReference>
<reference evidence="10" key="1">
    <citation type="submission" date="2022-01" db="EMBL/GenBank/DDBJ databases">
        <authorList>
            <person name="King R."/>
        </authorList>
    </citation>
    <scope>NUCLEOTIDE SEQUENCE</scope>
</reference>
<name>A0A9P0GBS5_9CUCU</name>
<evidence type="ECO:0000256" key="5">
    <source>
        <dbReference type="ARBA" id="ARBA00023134"/>
    </source>
</evidence>
<evidence type="ECO:0000259" key="7">
    <source>
        <dbReference type="Pfam" id="PF01926"/>
    </source>
</evidence>
<keyword evidence="5 6" id="KW-0342">GTP-binding</keyword>
<comment type="similarity">
    <text evidence="2 6">Belongs to the TRAFAC class TrmE-Era-EngA-EngB-Septin-like GTPase superfamily. TrmE GTPase family.</text>
</comment>
<evidence type="ECO:0000256" key="1">
    <source>
        <dbReference type="ARBA" id="ARBA00004173"/>
    </source>
</evidence>
<keyword evidence="4 6" id="KW-0547">Nucleotide-binding</keyword>
<gene>
    <name evidence="10" type="ORF">PSYICH_LOCUS10594</name>
</gene>
<comment type="subcellular location">
    <subcellularLocation>
        <location evidence="1">Mitochondrion</location>
    </subcellularLocation>
</comment>
<organism evidence="10 11">
    <name type="scientific">Psylliodes chrysocephalus</name>
    <dbReference type="NCBI Taxonomy" id="3402493"/>
    <lineage>
        <taxon>Eukaryota</taxon>
        <taxon>Metazoa</taxon>
        <taxon>Ecdysozoa</taxon>
        <taxon>Arthropoda</taxon>
        <taxon>Hexapoda</taxon>
        <taxon>Insecta</taxon>
        <taxon>Pterygota</taxon>
        <taxon>Neoptera</taxon>
        <taxon>Endopterygota</taxon>
        <taxon>Coleoptera</taxon>
        <taxon>Polyphaga</taxon>
        <taxon>Cucujiformia</taxon>
        <taxon>Chrysomeloidea</taxon>
        <taxon>Chrysomelidae</taxon>
        <taxon>Galerucinae</taxon>
        <taxon>Alticini</taxon>
        <taxon>Psylliodes</taxon>
    </lineage>
</organism>
<dbReference type="InterPro" id="IPR027417">
    <property type="entry name" value="P-loop_NTPase"/>
</dbReference>
<dbReference type="InterPro" id="IPR027368">
    <property type="entry name" value="MnmE_dom2"/>
</dbReference>
<protein>
    <recommendedName>
        <fullName evidence="12">tRNA modification GTPase GTPBP3, mitochondrial</fullName>
    </recommendedName>
</protein>
<dbReference type="InterPro" id="IPR005225">
    <property type="entry name" value="Small_GTP-bd"/>
</dbReference>
<evidence type="ECO:0008006" key="12">
    <source>
        <dbReference type="Google" id="ProtNLM"/>
    </source>
</evidence>
<dbReference type="OrthoDB" id="188276at2759"/>